<protein>
    <recommendedName>
        <fullName evidence="3">Sulfotransferase</fullName>
        <ecNumber evidence="3">2.8.2.-</ecNumber>
    </recommendedName>
</protein>
<name>A0AAD8T3W2_LOLMU</name>
<dbReference type="SUPFAM" id="SSF52540">
    <property type="entry name" value="P-loop containing nucleoside triphosphate hydrolases"/>
    <property type="match status" value="1"/>
</dbReference>
<evidence type="ECO:0000256" key="3">
    <source>
        <dbReference type="RuleBase" id="RU361155"/>
    </source>
</evidence>
<dbReference type="GO" id="GO:0008146">
    <property type="term" value="F:sulfotransferase activity"/>
    <property type="evidence" value="ECO:0007669"/>
    <property type="project" value="InterPro"/>
</dbReference>
<dbReference type="InterPro" id="IPR000863">
    <property type="entry name" value="Sulfotransferase_dom"/>
</dbReference>
<comment type="caution">
    <text evidence="5">The sequence shown here is derived from an EMBL/GenBank/DDBJ whole genome shotgun (WGS) entry which is preliminary data.</text>
</comment>
<proteinExistence type="inferred from homology"/>
<feature type="domain" description="Sulfotransferase" evidence="4">
    <location>
        <begin position="81"/>
        <end position="334"/>
    </location>
</feature>
<evidence type="ECO:0000259" key="4">
    <source>
        <dbReference type="Pfam" id="PF00685"/>
    </source>
</evidence>
<keyword evidence="6" id="KW-1185">Reference proteome</keyword>
<organism evidence="5 6">
    <name type="scientific">Lolium multiflorum</name>
    <name type="common">Italian ryegrass</name>
    <name type="synonym">Lolium perenne subsp. multiflorum</name>
    <dbReference type="NCBI Taxonomy" id="4521"/>
    <lineage>
        <taxon>Eukaryota</taxon>
        <taxon>Viridiplantae</taxon>
        <taxon>Streptophyta</taxon>
        <taxon>Embryophyta</taxon>
        <taxon>Tracheophyta</taxon>
        <taxon>Spermatophyta</taxon>
        <taxon>Magnoliopsida</taxon>
        <taxon>Liliopsida</taxon>
        <taxon>Poales</taxon>
        <taxon>Poaceae</taxon>
        <taxon>BOP clade</taxon>
        <taxon>Pooideae</taxon>
        <taxon>Poodae</taxon>
        <taxon>Poeae</taxon>
        <taxon>Poeae Chloroplast Group 2 (Poeae type)</taxon>
        <taxon>Loliodinae</taxon>
        <taxon>Loliinae</taxon>
        <taxon>Lolium</taxon>
    </lineage>
</organism>
<dbReference type="Proteomes" id="UP001231189">
    <property type="component" value="Unassembled WGS sequence"/>
</dbReference>
<dbReference type="PANTHER" id="PTHR11783">
    <property type="entry name" value="SULFOTRANSFERASE SULT"/>
    <property type="match status" value="1"/>
</dbReference>
<evidence type="ECO:0000256" key="2">
    <source>
        <dbReference type="ARBA" id="ARBA00022679"/>
    </source>
</evidence>
<evidence type="ECO:0000256" key="1">
    <source>
        <dbReference type="ARBA" id="ARBA00005771"/>
    </source>
</evidence>
<dbReference type="AlphaFoldDB" id="A0AAD8T3W2"/>
<reference evidence="5" key="1">
    <citation type="submission" date="2023-07" db="EMBL/GenBank/DDBJ databases">
        <title>A chromosome-level genome assembly of Lolium multiflorum.</title>
        <authorList>
            <person name="Chen Y."/>
            <person name="Copetti D."/>
            <person name="Kolliker R."/>
            <person name="Studer B."/>
        </authorList>
    </citation>
    <scope>NUCLEOTIDE SEQUENCE</scope>
    <source>
        <strain evidence="5">02402/16</strain>
        <tissue evidence="5">Leaf</tissue>
    </source>
</reference>
<dbReference type="EMBL" id="JAUUTY010000003">
    <property type="protein sequence ID" value="KAK1669139.1"/>
    <property type="molecule type" value="Genomic_DNA"/>
</dbReference>
<accession>A0AAD8T3W2</accession>
<keyword evidence="2 3" id="KW-0808">Transferase</keyword>
<evidence type="ECO:0000313" key="5">
    <source>
        <dbReference type="EMBL" id="KAK1669139.1"/>
    </source>
</evidence>
<dbReference type="EC" id="2.8.2.-" evidence="3"/>
<dbReference type="Gene3D" id="3.40.50.300">
    <property type="entry name" value="P-loop containing nucleotide triphosphate hydrolases"/>
    <property type="match status" value="1"/>
</dbReference>
<gene>
    <name evidence="5" type="ORF">QYE76_057298</name>
</gene>
<dbReference type="InterPro" id="IPR027417">
    <property type="entry name" value="P-loop_NTPase"/>
</dbReference>
<sequence>MAALDTSCLVGPVAFKDLNWKDEGEMVIAPPDESADDIVVSLPSKTTGPNLELRQYQGVWMLGTVVPGLIALQRRFRSRPGDVLLASPVKSGTTWIKSLTFATMARCSYPPSAADHPLRRLNPHECVPYMEEVFLHGQEAKLEALPSPRIMHTHLHYSLLPRSLAKCKTVFVCREPKDMVVSLWHFLNRAGVNFSFSEVIELICDGKNPNGPFWDHVLGYWRASKVRPDGVLFLRYEKMLVDPVSTVRELGRFLGVPFSAAEEAAELPMEICKLCSFDTMRGLQGNKTGSIGEFNFAHQSYFRKGIVGDWVNHMTPKMARRIDTTVEEKLRGSGLTFTS</sequence>
<evidence type="ECO:0000313" key="6">
    <source>
        <dbReference type="Proteomes" id="UP001231189"/>
    </source>
</evidence>
<comment type="similarity">
    <text evidence="1 3">Belongs to the sulfotransferase 1 family.</text>
</comment>
<dbReference type="Pfam" id="PF00685">
    <property type="entry name" value="Sulfotransfer_1"/>
    <property type="match status" value="1"/>
</dbReference>